<proteinExistence type="predicted"/>
<name>A0A4U9VHU9_SERFO</name>
<dbReference type="EMBL" id="CABEEZ010000106">
    <property type="protein sequence ID" value="VTR42781.1"/>
    <property type="molecule type" value="Genomic_DNA"/>
</dbReference>
<dbReference type="AlphaFoldDB" id="A0A4U9VHU9"/>
<evidence type="ECO:0000313" key="1">
    <source>
        <dbReference type="EMBL" id="VTR42781.1"/>
    </source>
</evidence>
<organism evidence="1">
    <name type="scientific">Serratia fonticola</name>
    <dbReference type="NCBI Taxonomy" id="47917"/>
    <lineage>
        <taxon>Bacteria</taxon>
        <taxon>Pseudomonadati</taxon>
        <taxon>Pseudomonadota</taxon>
        <taxon>Gammaproteobacteria</taxon>
        <taxon>Enterobacterales</taxon>
        <taxon>Yersiniaceae</taxon>
        <taxon>Serratia</taxon>
    </lineage>
</organism>
<sequence length="108" mass="12254">MFIKWIKRIALLLVVLIIGALGARIYDTQRGPSLQLWHTFVPDEMHADEIDKASWADYLTAEDAIFKEVRQNVTDKLDSSQQTSLNRYFVDSRSIPKSFPPTGTAPTS</sequence>
<protein>
    <submittedName>
        <fullName evidence="1">Uncharacterized protein</fullName>
    </submittedName>
</protein>
<gene>
    <name evidence="1" type="ORF">NCTC12965_04865</name>
</gene>
<reference evidence="1" key="1">
    <citation type="submission" date="2019-05" db="EMBL/GenBank/DDBJ databases">
        <authorList>
            <consortium name="Pathogen Informatics"/>
        </authorList>
    </citation>
    <scope>NUCLEOTIDE SEQUENCE [LARGE SCALE GENOMIC DNA]</scope>
    <source>
        <strain evidence="1">NCTC12965</strain>
    </source>
</reference>
<accession>A0A4U9VHU9</accession>